<organism evidence="1 2">
    <name type="scientific">Haemonchus contortus</name>
    <name type="common">Barber pole worm</name>
    <dbReference type="NCBI Taxonomy" id="6289"/>
    <lineage>
        <taxon>Eukaryota</taxon>
        <taxon>Metazoa</taxon>
        <taxon>Ecdysozoa</taxon>
        <taxon>Nematoda</taxon>
        <taxon>Chromadorea</taxon>
        <taxon>Rhabditida</taxon>
        <taxon>Rhabditina</taxon>
        <taxon>Rhabditomorpha</taxon>
        <taxon>Strongyloidea</taxon>
        <taxon>Trichostrongylidae</taxon>
        <taxon>Haemonchus</taxon>
    </lineage>
</organism>
<evidence type="ECO:0000313" key="2">
    <source>
        <dbReference type="WBParaSite" id="HCON_00125440-00001"/>
    </source>
</evidence>
<sequence length="75" mass="8133">MKKSLCPATITSMSNKWSYGARRGDNVLVFVPFGHFASHSTECSVRGAGFRTVTWFLIQTPARGKVIQTAAGGEI</sequence>
<name>A0A7I4YNT2_HAECO</name>
<evidence type="ECO:0000313" key="1">
    <source>
        <dbReference type="Proteomes" id="UP000025227"/>
    </source>
</evidence>
<proteinExistence type="predicted"/>
<dbReference type="WBParaSite" id="HCON_00125440-00001">
    <property type="protein sequence ID" value="HCON_00125440-00001"/>
    <property type="gene ID" value="HCON_00125440"/>
</dbReference>
<keyword evidence="1" id="KW-1185">Reference proteome</keyword>
<accession>A0A7I4YNT2</accession>
<reference evidence="2" key="1">
    <citation type="submission" date="2020-12" db="UniProtKB">
        <authorList>
            <consortium name="WormBaseParasite"/>
        </authorList>
    </citation>
    <scope>IDENTIFICATION</scope>
    <source>
        <strain evidence="2">MHco3</strain>
    </source>
</reference>
<dbReference type="Proteomes" id="UP000025227">
    <property type="component" value="Unplaced"/>
</dbReference>
<protein>
    <submittedName>
        <fullName evidence="2">JmjC domain-containing protein</fullName>
    </submittedName>
</protein>
<dbReference type="AlphaFoldDB" id="A0A7I4YNT2"/>